<keyword evidence="2" id="KW-0328">Glycosyltransferase</keyword>
<evidence type="ECO:0000313" key="3">
    <source>
        <dbReference type="Proteomes" id="UP001211044"/>
    </source>
</evidence>
<name>A0AB38XQV0_9ACTO</name>
<dbReference type="AlphaFoldDB" id="A0AB38XQV0"/>
<dbReference type="Gene3D" id="3.90.550.10">
    <property type="entry name" value="Spore Coat Polysaccharide Biosynthesis Protein SpsA, Chain A"/>
    <property type="match status" value="1"/>
</dbReference>
<dbReference type="SUPFAM" id="SSF53448">
    <property type="entry name" value="Nucleotide-diphospho-sugar transferases"/>
    <property type="match status" value="1"/>
</dbReference>
<keyword evidence="2" id="KW-0808">Transferase</keyword>
<protein>
    <submittedName>
        <fullName evidence="2">Glycosyltransferase</fullName>
        <ecNumber evidence="2">2.4.-.-</ecNumber>
    </submittedName>
</protein>
<organism evidence="2 3">
    <name type="scientific">Winkia neuii subsp. anitrata</name>
    <dbReference type="NCBI Taxonomy" id="29318"/>
    <lineage>
        <taxon>Bacteria</taxon>
        <taxon>Bacillati</taxon>
        <taxon>Actinomycetota</taxon>
        <taxon>Actinomycetes</taxon>
        <taxon>Actinomycetales</taxon>
        <taxon>Actinomycetaceae</taxon>
        <taxon>Winkia</taxon>
    </lineage>
</organism>
<reference evidence="2" key="1">
    <citation type="submission" date="2023-01" db="EMBL/GenBank/DDBJ databases">
        <title>Comparative Genomic Analysis of the Clinically-Derived Winkia Strain NY0527 Provides Evidence into the Taxonomic Reassignment of Winkia neuii and Characterizes Their Virulence Traits.</title>
        <authorList>
            <person name="Cai X."/>
            <person name="Peng Y."/>
            <person name="Li M."/>
            <person name="Qiu Y."/>
            <person name="Wang Y."/>
            <person name="Xu L."/>
            <person name="Hou Q."/>
        </authorList>
    </citation>
    <scope>NUCLEOTIDE SEQUENCE</scope>
    <source>
        <strain evidence="2">NY0527</strain>
    </source>
</reference>
<dbReference type="EMBL" id="CP116394">
    <property type="protein sequence ID" value="WCE46569.1"/>
    <property type="molecule type" value="Genomic_DNA"/>
</dbReference>
<dbReference type="SUPFAM" id="SSF53756">
    <property type="entry name" value="UDP-Glycosyltransferase/glycogen phosphorylase"/>
    <property type="match status" value="1"/>
</dbReference>
<gene>
    <name evidence="2" type="ORF">PIG85_02695</name>
</gene>
<dbReference type="KEGG" id="wne:PIG85_02695"/>
<dbReference type="InterPro" id="IPR029044">
    <property type="entry name" value="Nucleotide-diphossugar_trans"/>
</dbReference>
<dbReference type="RefSeq" id="WP_004805644.1">
    <property type="nucleotide sequence ID" value="NZ_CP116394.1"/>
</dbReference>
<evidence type="ECO:0000259" key="1">
    <source>
        <dbReference type="Pfam" id="PF13524"/>
    </source>
</evidence>
<dbReference type="Pfam" id="PF13524">
    <property type="entry name" value="Glyco_trans_1_2"/>
    <property type="match status" value="1"/>
</dbReference>
<sequence>MALSEFRKELWHLRHGGIAQLKEHRLRQRAINIKPAPKSAPSDKSAGGKAVSFGSWPIPTPEAARHQVTAAVILDEFSDLALRFEWNQIPVSPGGFREQLEGKKIDLLFVESAWHGNSDKWRFMVVGPKTPTSRLKELVSYCKERSIPTVFWNKEDPAHYHEAIATARLFDYVFTTDQTLLEQYRADLGHERVGVLPFAAQPSVHNPIRLSSGGKVPPRRDVAFAGMYFAHKFPERRAQMGMLLGAADEVSPRMSKGLDIFSRYLGGDPRYQFPTPLDKRVVGSLAYPQMLTAYRGYKAFLNVNSVVTSPSMCARRIFEISACGTPIVSAPSPAIDNFFTPDEVVQVGNSQEAGYALRALVGNEELRSRMTHLAQRRIWQEHTYAHRVNQVLQTIGLEGAQWHLPTVTPMISTNRPEQVAHVLYYLHAQVGVEMAPVILAHGFTPSRTEVARAKELGLDVTWLYAPATESLGQCYNRILQVAQGDWVAKMDDDDLYSPYYLLEQLAATDYSGADLVGKHAHYMYLASKDVTVLRFTPWEHRFTSFVSGPTIVGRRDLLQEVGFVDRTTGEDSALLKDVSASGGKIFSTSRFGFVQMRGSQKHTWAVSDFEVLANSRLSHYGRPNKTELP</sequence>
<dbReference type="EC" id="2.4.-.-" evidence="2"/>
<dbReference type="InterPro" id="IPR055259">
    <property type="entry name" value="YkvP/CgeB_Glyco_trans-like"/>
</dbReference>
<proteinExistence type="predicted"/>
<evidence type="ECO:0000313" key="2">
    <source>
        <dbReference type="EMBL" id="WCE46569.1"/>
    </source>
</evidence>
<dbReference type="GO" id="GO:0016757">
    <property type="term" value="F:glycosyltransferase activity"/>
    <property type="evidence" value="ECO:0007669"/>
    <property type="project" value="UniProtKB-KW"/>
</dbReference>
<dbReference type="Gene3D" id="3.40.50.2000">
    <property type="entry name" value="Glycogen Phosphorylase B"/>
    <property type="match status" value="1"/>
</dbReference>
<dbReference type="Proteomes" id="UP001211044">
    <property type="component" value="Chromosome"/>
</dbReference>
<accession>A0AB38XQV0</accession>
<dbReference type="CDD" id="cd00761">
    <property type="entry name" value="Glyco_tranf_GTA_type"/>
    <property type="match status" value="1"/>
</dbReference>
<feature type="domain" description="Spore protein YkvP/CgeB glycosyl transferase-like" evidence="1">
    <location>
        <begin position="274"/>
        <end position="393"/>
    </location>
</feature>